<feature type="transmembrane region" description="Helical" evidence="7">
    <location>
        <begin position="547"/>
        <end position="576"/>
    </location>
</feature>
<keyword evidence="2 7" id="KW-0812">Transmembrane</keyword>
<dbReference type="InterPro" id="IPR003598">
    <property type="entry name" value="Ig_sub2"/>
</dbReference>
<dbReference type="GO" id="GO:0030424">
    <property type="term" value="C:axon"/>
    <property type="evidence" value="ECO:0007669"/>
    <property type="project" value="TreeGrafter"/>
</dbReference>
<dbReference type="EMBL" id="AMQN01015326">
    <property type="status" value="NOT_ANNOTATED_CDS"/>
    <property type="molecule type" value="Genomic_DNA"/>
</dbReference>
<dbReference type="GO" id="GO:0005886">
    <property type="term" value="C:plasma membrane"/>
    <property type="evidence" value="ECO:0007669"/>
    <property type="project" value="TreeGrafter"/>
</dbReference>
<evidence type="ECO:0000256" key="6">
    <source>
        <dbReference type="ARBA" id="ARBA00023319"/>
    </source>
</evidence>
<keyword evidence="6" id="KW-0393">Immunoglobulin domain</keyword>
<evidence type="ECO:0000256" key="5">
    <source>
        <dbReference type="ARBA" id="ARBA00023136"/>
    </source>
</evidence>
<dbReference type="GO" id="GO:0007411">
    <property type="term" value="P:axon guidance"/>
    <property type="evidence" value="ECO:0007669"/>
    <property type="project" value="TreeGrafter"/>
</dbReference>
<dbReference type="Pfam" id="PF13882">
    <property type="entry name" value="Bravo_FIGEY"/>
    <property type="match status" value="1"/>
</dbReference>
<dbReference type="Pfam" id="PF07679">
    <property type="entry name" value="I-set"/>
    <property type="match status" value="1"/>
</dbReference>
<evidence type="ECO:0000256" key="7">
    <source>
        <dbReference type="SAM" id="Phobius"/>
    </source>
</evidence>
<dbReference type="PANTHER" id="PTHR10075:SF100">
    <property type="entry name" value="FASCICLIN-2"/>
    <property type="match status" value="1"/>
</dbReference>
<protein>
    <recommendedName>
        <fullName evidence="9">Ig-like domain-containing protein</fullName>
    </recommendedName>
</protein>
<dbReference type="STRING" id="283909.R7TBR1"/>
<dbReference type="InterPro" id="IPR013098">
    <property type="entry name" value="Ig_I-set"/>
</dbReference>
<dbReference type="EnsemblMetazoa" id="CapteT221071">
    <property type="protein sequence ID" value="CapteP221071"/>
    <property type="gene ID" value="CapteG221071"/>
</dbReference>
<dbReference type="AlphaFoldDB" id="R7TBR1"/>
<feature type="chain" id="PRO_5008786856" description="Ig-like domain-containing protein" evidence="8">
    <location>
        <begin position="20"/>
        <end position="676"/>
    </location>
</feature>
<evidence type="ECO:0000313" key="10">
    <source>
        <dbReference type="EMBL" id="ELT88536.1"/>
    </source>
</evidence>
<evidence type="ECO:0000313" key="11">
    <source>
        <dbReference type="EnsemblMetazoa" id="CapteP221071"/>
    </source>
</evidence>
<dbReference type="Proteomes" id="UP000014760">
    <property type="component" value="Unassembled WGS sequence"/>
</dbReference>
<dbReference type="Gene3D" id="2.60.40.10">
    <property type="entry name" value="Immunoglobulins"/>
    <property type="match status" value="5"/>
</dbReference>
<feature type="signal peptide" evidence="8">
    <location>
        <begin position="1"/>
        <end position="19"/>
    </location>
</feature>
<dbReference type="Pfam" id="PF13927">
    <property type="entry name" value="Ig_3"/>
    <property type="match status" value="2"/>
</dbReference>
<keyword evidence="12" id="KW-1185">Reference proteome</keyword>
<dbReference type="SUPFAM" id="SSF48726">
    <property type="entry name" value="Immunoglobulin"/>
    <property type="match status" value="5"/>
</dbReference>
<keyword evidence="8" id="KW-0732">Signal</keyword>
<evidence type="ECO:0000313" key="12">
    <source>
        <dbReference type="Proteomes" id="UP000014760"/>
    </source>
</evidence>
<keyword evidence="5 7" id="KW-0472">Membrane</keyword>
<evidence type="ECO:0000256" key="4">
    <source>
        <dbReference type="ARBA" id="ARBA00022989"/>
    </source>
</evidence>
<reference evidence="11" key="3">
    <citation type="submission" date="2015-06" db="UniProtKB">
        <authorList>
            <consortium name="EnsemblMetazoa"/>
        </authorList>
    </citation>
    <scope>IDENTIFICATION</scope>
</reference>
<feature type="domain" description="Ig-like" evidence="9">
    <location>
        <begin position="443"/>
        <end position="536"/>
    </location>
</feature>
<dbReference type="OMA" id="GENEMAN"/>
<dbReference type="GO" id="GO:0007156">
    <property type="term" value="P:homophilic cell adhesion via plasma membrane adhesion molecules"/>
    <property type="evidence" value="ECO:0007669"/>
    <property type="project" value="TreeGrafter"/>
</dbReference>
<dbReference type="PANTHER" id="PTHR10075">
    <property type="entry name" value="BASIGIN RELATED"/>
    <property type="match status" value="1"/>
</dbReference>
<reference evidence="12" key="1">
    <citation type="submission" date="2012-12" db="EMBL/GenBank/DDBJ databases">
        <authorList>
            <person name="Hellsten U."/>
            <person name="Grimwood J."/>
            <person name="Chapman J.A."/>
            <person name="Shapiro H."/>
            <person name="Aerts A."/>
            <person name="Otillar R.P."/>
            <person name="Terry A.Y."/>
            <person name="Boore J.L."/>
            <person name="Simakov O."/>
            <person name="Marletaz F."/>
            <person name="Cho S.-J."/>
            <person name="Edsinger-Gonzales E."/>
            <person name="Havlak P."/>
            <person name="Kuo D.-H."/>
            <person name="Larsson T."/>
            <person name="Lv J."/>
            <person name="Arendt D."/>
            <person name="Savage R."/>
            <person name="Osoegawa K."/>
            <person name="de Jong P."/>
            <person name="Lindberg D.R."/>
            <person name="Seaver E.C."/>
            <person name="Weisblat D.A."/>
            <person name="Putnam N.H."/>
            <person name="Grigoriev I.V."/>
            <person name="Rokhsar D.S."/>
        </authorList>
    </citation>
    <scope>NUCLEOTIDE SEQUENCE</scope>
    <source>
        <strain evidence="12">I ESC-2004</strain>
    </source>
</reference>
<keyword evidence="4 7" id="KW-1133">Transmembrane helix</keyword>
<dbReference type="InterPro" id="IPR003599">
    <property type="entry name" value="Ig_sub"/>
</dbReference>
<feature type="domain" description="Ig-like" evidence="9">
    <location>
        <begin position="342"/>
        <end position="439"/>
    </location>
</feature>
<dbReference type="GO" id="GO:0098632">
    <property type="term" value="F:cell-cell adhesion mediator activity"/>
    <property type="evidence" value="ECO:0007669"/>
    <property type="project" value="TreeGrafter"/>
</dbReference>
<evidence type="ECO:0000256" key="3">
    <source>
        <dbReference type="ARBA" id="ARBA00022889"/>
    </source>
</evidence>
<feature type="domain" description="Ig-like" evidence="9">
    <location>
        <begin position="243"/>
        <end position="335"/>
    </location>
</feature>
<accession>R7TBR1</accession>
<dbReference type="InterPro" id="IPR026966">
    <property type="entry name" value="Neurofascin/L1/NrCAM_C"/>
</dbReference>
<dbReference type="HOGENOM" id="CLU_027911_0_0_1"/>
<dbReference type="OrthoDB" id="6140148at2759"/>
<dbReference type="InterPro" id="IPR013783">
    <property type="entry name" value="Ig-like_fold"/>
</dbReference>
<dbReference type="InterPro" id="IPR007110">
    <property type="entry name" value="Ig-like_dom"/>
</dbReference>
<dbReference type="InterPro" id="IPR036179">
    <property type="entry name" value="Ig-like_dom_sf"/>
</dbReference>
<evidence type="ECO:0000256" key="2">
    <source>
        <dbReference type="ARBA" id="ARBA00022692"/>
    </source>
</evidence>
<evidence type="ECO:0000259" key="9">
    <source>
        <dbReference type="PROSITE" id="PS50835"/>
    </source>
</evidence>
<sequence>MHIWQGILPLVLYIWCIRGQRDSHREIRRPPAFLETPKTSWTSDYYITEGRIVLACTASGTPKPSYSWKFKGEDLVFNDPNIKQVPDVTNWNGTIVIEQANTLTEGDYQCSAKNSYGTAVSDKVDLVRAYLVPGTPTTEPVPVRGEANHPAVLVCGQPRSNPPPNFSWVLATGVVDKYPVRYHLSARVQMDDNGNLRFAYLEEADEHTGKIFKCQANNPQIDITSAVGYSALIVDADQGLTKPKVELAFKNDLNSEPMIGLLGKSLRFRCIFSGKPVPRITWEKVGGSLPPGRHDVTLYDTEMTITDLDENDDGEYKCTGVNKNNFTDTASHTFRAIIQAMPEFLSEDDQVTDRNVTIGESLEFHCRARGNPPPTLKWTIDGLDPDHIQRPRLHISEDKETLYLRDVCKVCPGLSTDLMVVQCNASNSHGYAYSQGYINVLEPTKMSVPPKDIYLENKQEQFVIFQCLAISDPSTPITYSWLYKDGHLSTKGPWQLMPDGSLNITVANDTAEILIGKYTCIADNTYTNDRASAELYPSRDEVIVAGFPWWIIVVIVCIFLFLILVIICCVCTAYWYKTKGDVYNVDEKERAHGLYPEEELFETGYHEYQRPEAPSRKPSRADSLSSTAMLCDDYASRTGTLDSRGGTLDRGYSMDSLGRFNEEGSFIGQYATGSRR</sequence>
<dbReference type="PROSITE" id="PS50835">
    <property type="entry name" value="IG_LIKE"/>
    <property type="match status" value="4"/>
</dbReference>
<gene>
    <name evidence="10" type="ORF">CAPTEDRAFT_221071</name>
</gene>
<keyword evidence="3" id="KW-0130">Cell adhesion</keyword>
<organism evidence="10">
    <name type="scientific">Capitella teleta</name>
    <name type="common">Polychaete worm</name>
    <dbReference type="NCBI Taxonomy" id="283909"/>
    <lineage>
        <taxon>Eukaryota</taxon>
        <taxon>Metazoa</taxon>
        <taxon>Spiralia</taxon>
        <taxon>Lophotrochozoa</taxon>
        <taxon>Annelida</taxon>
        <taxon>Polychaeta</taxon>
        <taxon>Sedentaria</taxon>
        <taxon>Scolecida</taxon>
        <taxon>Capitellidae</taxon>
        <taxon>Capitella</taxon>
    </lineage>
</organism>
<dbReference type="EMBL" id="KB311802">
    <property type="protein sequence ID" value="ELT88536.1"/>
    <property type="molecule type" value="Genomic_DNA"/>
</dbReference>
<reference evidence="10 12" key="2">
    <citation type="journal article" date="2013" name="Nature">
        <title>Insights into bilaterian evolution from three spiralian genomes.</title>
        <authorList>
            <person name="Simakov O."/>
            <person name="Marletaz F."/>
            <person name="Cho S.J."/>
            <person name="Edsinger-Gonzales E."/>
            <person name="Havlak P."/>
            <person name="Hellsten U."/>
            <person name="Kuo D.H."/>
            <person name="Larsson T."/>
            <person name="Lv J."/>
            <person name="Arendt D."/>
            <person name="Savage R."/>
            <person name="Osoegawa K."/>
            <person name="de Jong P."/>
            <person name="Grimwood J."/>
            <person name="Chapman J.A."/>
            <person name="Shapiro H."/>
            <person name="Aerts A."/>
            <person name="Otillar R.P."/>
            <person name="Terry A.Y."/>
            <person name="Boore J.L."/>
            <person name="Grigoriev I.V."/>
            <person name="Lindberg D.R."/>
            <person name="Seaver E.C."/>
            <person name="Weisblat D.A."/>
            <person name="Putnam N.H."/>
            <person name="Rokhsar D.S."/>
        </authorList>
    </citation>
    <scope>NUCLEOTIDE SEQUENCE</scope>
    <source>
        <strain evidence="10 12">I ESC-2004</strain>
    </source>
</reference>
<evidence type="ECO:0000256" key="1">
    <source>
        <dbReference type="ARBA" id="ARBA00004479"/>
    </source>
</evidence>
<name>R7TBR1_CAPTE</name>
<dbReference type="GO" id="GO:0070593">
    <property type="term" value="P:dendrite self-avoidance"/>
    <property type="evidence" value="ECO:0007669"/>
    <property type="project" value="TreeGrafter"/>
</dbReference>
<evidence type="ECO:0000256" key="8">
    <source>
        <dbReference type="SAM" id="SignalP"/>
    </source>
</evidence>
<proteinExistence type="predicted"/>
<dbReference type="SMART" id="SM00408">
    <property type="entry name" value="IGc2"/>
    <property type="match status" value="4"/>
</dbReference>
<comment type="subcellular location">
    <subcellularLocation>
        <location evidence="1">Membrane</location>
        <topology evidence="1">Single-pass type I membrane protein</topology>
    </subcellularLocation>
</comment>
<feature type="domain" description="Ig-like" evidence="9">
    <location>
        <begin position="31"/>
        <end position="121"/>
    </location>
</feature>
<dbReference type="SMART" id="SM00409">
    <property type="entry name" value="IG"/>
    <property type="match status" value="4"/>
</dbReference>